<gene>
    <name evidence="6" type="ORF">DSM101010T_15290</name>
</gene>
<comment type="caution">
    <text evidence="3">Lacks conserved residue(s) required for the propagation of feature annotation.</text>
</comment>
<dbReference type="PANTHER" id="PTHR44943:SF8">
    <property type="entry name" value="TPR REPEAT-CONTAINING PROTEIN MJ0263"/>
    <property type="match status" value="1"/>
</dbReference>
<dbReference type="InterPro" id="IPR051685">
    <property type="entry name" value="Ycf3/AcsC/BcsC/TPR_MFPF"/>
</dbReference>
<keyword evidence="2 4" id="KW-0802">TPR repeat</keyword>
<dbReference type="InterPro" id="IPR011990">
    <property type="entry name" value="TPR-like_helical_dom_sf"/>
</dbReference>
<protein>
    <recommendedName>
        <fullName evidence="5">Response regulatory domain-containing protein</fullName>
    </recommendedName>
</protein>
<evidence type="ECO:0000256" key="2">
    <source>
        <dbReference type="ARBA" id="ARBA00022803"/>
    </source>
</evidence>
<keyword evidence="7" id="KW-1185">Reference proteome</keyword>
<feature type="repeat" description="TPR" evidence="4">
    <location>
        <begin position="269"/>
        <end position="302"/>
    </location>
</feature>
<accession>A0A7J0BJA8</accession>
<dbReference type="InterPro" id="IPR019734">
    <property type="entry name" value="TPR_rpt"/>
</dbReference>
<evidence type="ECO:0000313" key="7">
    <source>
        <dbReference type="Proteomes" id="UP000503840"/>
    </source>
</evidence>
<dbReference type="Gene3D" id="1.25.40.10">
    <property type="entry name" value="Tetratricopeptide repeat domain"/>
    <property type="match status" value="2"/>
</dbReference>
<dbReference type="InterPro" id="IPR011006">
    <property type="entry name" value="CheY-like_superfamily"/>
</dbReference>
<name>A0A7J0BJA8_9BACT</name>
<evidence type="ECO:0000259" key="5">
    <source>
        <dbReference type="PROSITE" id="PS50110"/>
    </source>
</evidence>
<proteinExistence type="predicted"/>
<feature type="repeat" description="TPR" evidence="4">
    <location>
        <begin position="235"/>
        <end position="268"/>
    </location>
</feature>
<evidence type="ECO:0000256" key="1">
    <source>
        <dbReference type="ARBA" id="ARBA00022737"/>
    </source>
</evidence>
<evidence type="ECO:0000313" key="6">
    <source>
        <dbReference type="EMBL" id="GFM33164.1"/>
    </source>
</evidence>
<dbReference type="AlphaFoldDB" id="A0A7J0BJA8"/>
<dbReference type="Pfam" id="PF00072">
    <property type="entry name" value="Response_reg"/>
    <property type="match status" value="1"/>
</dbReference>
<dbReference type="Proteomes" id="UP000503840">
    <property type="component" value="Unassembled WGS sequence"/>
</dbReference>
<feature type="repeat" description="TPR" evidence="4">
    <location>
        <begin position="147"/>
        <end position="180"/>
    </location>
</feature>
<dbReference type="Gene3D" id="3.40.50.2300">
    <property type="match status" value="1"/>
</dbReference>
<dbReference type="PROSITE" id="PS50110">
    <property type="entry name" value="RESPONSE_REGULATORY"/>
    <property type="match status" value="1"/>
</dbReference>
<dbReference type="InterPro" id="IPR001789">
    <property type="entry name" value="Sig_transdc_resp-reg_receiver"/>
</dbReference>
<dbReference type="SMART" id="SM00028">
    <property type="entry name" value="TPR"/>
    <property type="match status" value="4"/>
</dbReference>
<dbReference type="PROSITE" id="PS50005">
    <property type="entry name" value="TPR"/>
    <property type="match status" value="3"/>
</dbReference>
<dbReference type="SUPFAM" id="SSF48452">
    <property type="entry name" value="TPR-like"/>
    <property type="match status" value="1"/>
</dbReference>
<dbReference type="Pfam" id="PF14559">
    <property type="entry name" value="TPR_19"/>
    <property type="match status" value="1"/>
</dbReference>
<reference evidence="6 7" key="1">
    <citation type="submission" date="2020-05" db="EMBL/GenBank/DDBJ databases">
        <title>Draft genome sequence of Desulfovibrio sp. strain HN2T.</title>
        <authorList>
            <person name="Ueno A."/>
            <person name="Tamazawa S."/>
            <person name="Tamamura S."/>
            <person name="Murakami T."/>
            <person name="Kiyama T."/>
            <person name="Inomata H."/>
            <person name="Amano Y."/>
            <person name="Miyakawa K."/>
            <person name="Tamaki H."/>
            <person name="Naganuma T."/>
            <person name="Kaneko K."/>
        </authorList>
    </citation>
    <scope>NUCLEOTIDE SEQUENCE [LARGE SCALE GENOMIC DNA]</scope>
    <source>
        <strain evidence="6 7">HN2</strain>
    </source>
</reference>
<comment type="caution">
    <text evidence="6">The sequence shown here is derived from an EMBL/GenBank/DDBJ whole genome shotgun (WGS) entry which is preliminary data.</text>
</comment>
<keyword evidence="1" id="KW-0677">Repeat</keyword>
<organism evidence="6 7">
    <name type="scientific">Desulfovibrio subterraneus</name>
    <dbReference type="NCBI Taxonomy" id="2718620"/>
    <lineage>
        <taxon>Bacteria</taxon>
        <taxon>Pseudomonadati</taxon>
        <taxon>Thermodesulfobacteriota</taxon>
        <taxon>Desulfovibrionia</taxon>
        <taxon>Desulfovibrionales</taxon>
        <taxon>Desulfovibrionaceae</taxon>
        <taxon>Desulfovibrio</taxon>
    </lineage>
</organism>
<evidence type="ECO:0000256" key="4">
    <source>
        <dbReference type="PROSITE-ProRule" id="PRU00339"/>
    </source>
</evidence>
<dbReference type="EMBL" id="BLVO01000013">
    <property type="protein sequence ID" value="GFM33164.1"/>
    <property type="molecule type" value="Genomic_DNA"/>
</dbReference>
<dbReference type="GO" id="GO:0000160">
    <property type="term" value="P:phosphorelay signal transduction system"/>
    <property type="evidence" value="ECO:0007669"/>
    <property type="project" value="InterPro"/>
</dbReference>
<sequence>MDRKMLKTLGYTNVTHLTSHELGHEHLGRNTPDLLIVGSSLTDGSGHDFIRASRKMFPETVVPSVMVTLCNRKNDVLEAIGAGCAGYVLRPYSMDTISRHISVALDSFRINPLDNEQLTMARELVSAACFDEAISEFAELVPHENEADRYFSMGTRALMEGKFGKAIIAFNKALALNALYAEAYRGMADAYKGKGDMEKYGEYLKSAADIFAQQNRHQEVKDLFIEILRLDPNAVNPYNKVGMRLRKDGDYQSALQMYFQAQELSPDDENLCFNIAKAYMYLEDFESSCRYLRESLKINPEFEQAGTLLTKLQRKKG</sequence>
<evidence type="ECO:0000256" key="3">
    <source>
        <dbReference type="PROSITE-ProRule" id="PRU00169"/>
    </source>
</evidence>
<feature type="domain" description="Response regulatory" evidence="5">
    <location>
        <begin position="1"/>
        <end position="105"/>
    </location>
</feature>
<dbReference type="SUPFAM" id="SSF52172">
    <property type="entry name" value="CheY-like"/>
    <property type="match status" value="1"/>
</dbReference>
<dbReference type="PANTHER" id="PTHR44943">
    <property type="entry name" value="CELLULOSE SYNTHASE OPERON PROTEIN C"/>
    <property type="match status" value="1"/>
</dbReference>